<organism evidence="1 2">
    <name type="scientific">Desulfoferula mesophila</name>
    <dbReference type="NCBI Taxonomy" id="3058419"/>
    <lineage>
        <taxon>Bacteria</taxon>
        <taxon>Pseudomonadati</taxon>
        <taxon>Thermodesulfobacteriota</taxon>
        <taxon>Desulfarculia</taxon>
        <taxon>Desulfarculales</taxon>
        <taxon>Desulfarculaceae</taxon>
        <taxon>Desulfoferula</taxon>
    </lineage>
</organism>
<dbReference type="KEGG" id="dmp:FAK_02860"/>
<gene>
    <name evidence="1" type="ORF">FAK_02860</name>
</gene>
<protein>
    <submittedName>
        <fullName evidence="1">Uncharacterized protein</fullName>
    </submittedName>
</protein>
<evidence type="ECO:0000313" key="1">
    <source>
        <dbReference type="EMBL" id="BEQ13220.1"/>
    </source>
</evidence>
<proteinExistence type="predicted"/>
<keyword evidence="2" id="KW-1185">Reference proteome</keyword>
<dbReference type="Proteomes" id="UP001366166">
    <property type="component" value="Chromosome"/>
</dbReference>
<reference evidence="2" key="1">
    <citation type="journal article" date="2023" name="Arch. Microbiol.">
        <title>Desulfoferula mesophilus gen. nov. sp. nov., a mesophilic sulfate-reducing bacterium isolated from a brackish lake sediment.</title>
        <authorList>
            <person name="Watanabe T."/>
            <person name="Yabe T."/>
            <person name="Tsuji J.M."/>
            <person name="Fukui M."/>
        </authorList>
    </citation>
    <scope>NUCLEOTIDE SEQUENCE [LARGE SCALE GENOMIC DNA]</scope>
    <source>
        <strain evidence="2">12FAK</strain>
    </source>
</reference>
<dbReference type="EMBL" id="AP028679">
    <property type="protein sequence ID" value="BEQ13220.1"/>
    <property type="molecule type" value="Genomic_DNA"/>
</dbReference>
<dbReference type="RefSeq" id="WP_338604676.1">
    <property type="nucleotide sequence ID" value="NZ_AP028679.1"/>
</dbReference>
<evidence type="ECO:0000313" key="2">
    <source>
        <dbReference type="Proteomes" id="UP001366166"/>
    </source>
</evidence>
<accession>A0AAU9EB58</accession>
<sequence>MRGRGKWLFLLLLVPLGLVAGWFMGLAPVPPAPTWGEGLPLEQIKLPPGFAISLHARVPGRAPWRWAPRAR</sequence>
<dbReference type="AlphaFoldDB" id="A0AAU9EB58"/>
<name>A0AAU9EB58_9BACT</name>